<feature type="transmembrane region" description="Helical" evidence="1">
    <location>
        <begin position="47"/>
        <end position="66"/>
    </location>
</feature>
<organism evidence="2 5">
    <name type="scientific">Antrihabitans spumae</name>
    <dbReference type="NCBI Taxonomy" id="3373370"/>
    <lineage>
        <taxon>Bacteria</taxon>
        <taxon>Bacillati</taxon>
        <taxon>Actinomycetota</taxon>
        <taxon>Actinomycetes</taxon>
        <taxon>Mycobacteriales</taxon>
        <taxon>Nocardiaceae</taxon>
        <taxon>Antrihabitans</taxon>
    </lineage>
</organism>
<keyword evidence="1" id="KW-1133">Transmembrane helix</keyword>
<dbReference type="EMBL" id="JBIMSP010000022">
    <property type="protein sequence ID" value="MFH5243168.1"/>
    <property type="molecule type" value="Genomic_DNA"/>
</dbReference>
<accession>A0ABW7K2I7</accession>
<keyword evidence="1" id="KW-0812">Transmembrane</keyword>
<dbReference type="EMBL" id="JBIMSN010000050">
    <property type="protein sequence ID" value="MFH5229243.1"/>
    <property type="molecule type" value="Genomic_DNA"/>
</dbReference>
<name>A0ABW7K2I7_9NOCA</name>
<evidence type="ECO:0000313" key="4">
    <source>
        <dbReference type="Proteomes" id="UP001609176"/>
    </source>
</evidence>
<feature type="transmembrane region" description="Helical" evidence="1">
    <location>
        <begin position="86"/>
        <end position="106"/>
    </location>
</feature>
<dbReference type="Proteomes" id="UP001609219">
    <property type="component" value="Unassembled WGS sequence"/>
</dbReference>
<proteinExistence type="predicted"/>
<gene>
    <name evidence="3" type="ORF">ACHIPV_14990</name>
    <name evidence="2" type="ORF">ACHIRB_11755</name>
</gene>
<evidence type="ECO:0000256" key="1">
    <source>
        <dbReference type="SAM" id="Phobius"/>
    </source>
</evidence>
<evidence type="ECO:0000313" key="5">
    <source>
        <dbReference type="Proteomes" id="UP001609219"/>
    </source>
</evidence>
<evidence type="ECO:0000313" key="3">
    <source>
        <dbReference type="EMBL" id="MFH5243168.1"/>
    </source>
</evidence>
<feature type="transmembrane region" description="Helical" evidence="1">
    <location>
        <begin position="20"/>
        <end position="40"/>
    </location>
</feature>
<keyword evidence="1" id="KW-0472">Membrane</keyword>
<dbReference type="PROSITE" id="PS51257">
    <property type="entry name" value="PROKAR_LIPOPROTEIN"/>
    <property type="match status" value="1"/>
</dbReference>
<sequence length="196" mass="21830">MTGWWGRLRTAWSRFWSTPPGWLLFAVGACACAVLLWLATDPTSGDAELWIAAMCTLAVVGLAWIVRLTSYSGSHGDTTGRQWAKVAAIPLLFGIVATVLVNVDLVKVRWQFAEGSFEQAARDMLGSTAVERCPGVVGGFRCSQQWERNGNVYFDLDAGVHETGFVYRPNLIADRREYTHIDGDWYEFSRPPGYMD</sequence>
<keyword evidence="5" id="KW-1185">Reference proteome</keyword>
<comment type="caution">
    <text evidence="2">The sequence shown here is derived from an EMBL/GenBank/DDBJ whole genome shotgun (WGS) entry which is preliminary data.</text>
</comment>
<dbReference type="RefSeq" id="WP_395124870.1">
    <property type="nucleotide sequence ID" value="NZ_JBIMSN010000050.1"/>
</dbReference>
<dbReference type="Proteomes" id="UP001609176">
    <property type="component" value="Unassembled WGS sequence"/>
</dbReference>
<evidence type="ECO:0000313" key="2">
    <source>
        <dbReference type="EMBL" id="MFH5229243.1"/>
    </source>
</evidence>
<protein>
    <recommendedName>
        <fullName evidence="6">DUF1109 domain-containing protein</fullName>
    </recommendedName>
</protein>
<evidence type="ECO:0008006" key="6">
    <source>
        <dbReference type="Google" id="ProtNLM"/>
    </source>
</evidence>
<reference evidence="4 5" key="1">
    <citation type="submission" date="2024-10" db="EMBL/GenBank/DDBJ databases">
        <authorList>
            <person name="Riesco R."/>
        </authorList>
    </citation>
    <scope>NUCLEOTIDE SEQUENCE [LARGE SCALE GENOMIC DNA]</scope>
    <source>
        <strain evidence="3 4">NCIMB 15448</strain>
        <strain evidence="2 5">NCIMB 15450</strain>
    </source>
</reference>